<feature type="non-terminal residue" evidence="1">
    <location>
        <position position="340"/>
    </location>
</feature>
<dbReference type="AlphaFoldDB" id="A0A9N9JU29"/>
<protein>
    <submittedName>
        <fullName evidence="1">22289_t:CDS:1</fullName>
    </submittedName>
</protein>
<name>A0A9N9JU29_9GLOM</name>
<comment type="caution">
    <text evidence="1">The sequence shown here is derived from an EMBL/GenBank/DDBJ whole genome shotgun (WGS) entry which is preliminary data.</text>
</comment>
<organism evidence="1 2">
    <name type="scientific">Dentiscutata erythropus</name>
    <dbReference type="NCBI Taxonomy" id="1348616"/>
    <lineage>
        <taxon>Eukaryota</taxon>
        <taxon>Fungi</taxon>
        <taxon>Fungi incertae sedis</taxon>
        <taxon>Mucoromycota</taxon>
        <taxon>Glomeromycotina</taxon>
        <taxon>Glomeromycetes</taxon>
        <taxon>Diversisporales</taxon>
        <taxon>Gigasporaceae</taxon>
        <taxon>Dentiscutata</taxon>
    </lineage>
</organism>
<dbReference type="Proteomes" id="UP000789405">
    <property type="component" value="Unassembled WGS sequence"/>
</dbReference>
<dbReference type="OrthoDB" id="2444779at2759"/>
<evidence type="ECO:0000313" key="2">
    <source>
        <dbReference type="Proteomes" id="UP000789405"/>
    </source>
</evidence>
<proteinExistence type="predicted"/>
<dbReference type="EMBL" id="CAJVPY010032045">
    <property type="protein sequence ID" value="CAG8797319.1"/>
    <property type="molecule type" value="Genomic_DNA"/>
</dbReference>
<accession>A0A9N9JU29</accession>
<sequence>EIKQKQITPNISELHADISVSKSPIHSELPINPIASSLRRTLPPIENQPDEKNMQITESIPKEFISPEQKKEQGLIQEISISIKDQSQATEISANNSPKMFAKNHVTKNLIQESSGEDNVILFSASKSKVLLNLTSLYKKACDAEKQVIKVNQDEITCWHYYIIEFDNQVKNLMKSVHIGEKKAKGQIYDFIIAQLNTKRKTLQKQTQKARKVYNLFKKIGIDKIQHIKTFSADAISRFTNSQIQMIIDHFAKKPDIEYSDDSSDDLLKTKINEEAKRISSETEDVKSLPETEVSISAKSISKEPETVNVFDNFSDEDEPGYYYDLSSGKKTYKNSDYLI</sequence>
<reference evidence="1" key="1">
    <citation type="submission" date="2021-06" db="EMBL/GenBank/DDBJ databases">
        <authorList>
            <person name="Kallberg Y."/>
            <person name="Tangrot J."/>
            <person name="Rosling A."/>
        </authorList>
    </citation>
    <scope>NUCLEOTIDE SEQUENCE</scope>
    <source>
        <strain evidence="1">MA453B</strain>
    </source>
</reference>
<evidence type="ECO:0000313" key="1">
    <source>
        <dbReference type="EMBL" id="CAG8797319.1"/>
    </source>
</evidence>
<gene>
    <name evidence="1" type="ORF">DERYTH_LOCUS22656</name>
</gene>
<feature type="non-terminal residue" evidence="1">
    <location>
        <position position="1"/>
    </location>
</feature>
<keyword evidence="2" id="KW-1185">Reference proteome</keyword>